<proteinExistence type="predicted"/>
<dbReference type="Proteomes" id="UP000270094">
    <property type="component" value="Unassembled WGS sequence"/>
</dbReference>
<evidence type="ECO:0000313" key="1">
    <source>
        <dbReference type="EMBL" id="VDM84809.1"/>
    </source>
</evidence>
<keyword evidence="2" id="KW-1185">Reference proteome</keyword>
<evidence type="ECO:0000313" key="2">
    <source>
        <dbReference type="Proteomes" id="UP000270094"/>
    </source>
</evidence>
<name>A0A3P7JY36_STRVU</name>
<gene>
    <name evidence="1" type="ORF">SVUK_LOCUS19807</name>
</gene>
<dbReference type="EMBL" id="UYYB01133475">
    <property type="protein sequence ID" value="VDM84809.1"/>
    <property type="molecule type" value="Genomic_DNA"/>
</dbReference>
<sequence length="49" mass="5593">MHHWILSSSTAKIWKNTWEGQSSPQIVCMKLLRLGLVLTGTTINTCFLF</sequence>
<organism evidence="1 2">
    <name type="scientific">Strongylus vulgaris</name>
    <name type="common">Blood worm</name>
    <dbReference type="NCBI Taxonomy" id="40348"/>
    <lineage>
        <taxon>Eukaryota</taxon>
        <taxon>Metazoa</taxon>
        <taxon>Ecdysozoa</taxon>
        <taxon>Nematoda</taxon>
        <taxon>Chromadorea</taxon>
        <taxon>Rhabditida</taxon>
        <taxon>Rhabditina</taxon>
        <taxon>Rhabditomorpha</taxon>
        <taxon>Strongyloidea</taxon>
        <taxon>Strongylidae</taxon>
        <taxon>Strongylus</taxon>
    </lineage>
</organism>
<protein>
    <submittedName>
        <fullName evidence="1">Uncharacterized protein</fullName>
    </submittedName>
</protein>
<dbReference type="AlphaFoldDB" id="A0A3P7JY36"/>
<reference evidence="1 2" key="1">
    <citation type="submission" date="2018-11" db="EMBL/GenBank/DDBJ databases">
        <authorList>
            <consortium name="Pathogen Informatics"/>
        </authorList>
    </citation>
    <scope>NUCLEOTIDE SEQUENCE [LARGE SCALE GENOMIC DNA]</scope>
</reference>
<accession>A0A3P7JY36</accession>